<dbReference type="EMBL" id="DF968180">
    <property type="protein sequence ID" value="GAP39941.1"/>
    <property type="molecule type" value="Genomic_DNA"/>
</dbReference>
<dbReference type="SFLD" id="SFLDG01129">
    <property type="entry name" value="C1.5:_HAD__Beta-PGM__Phosphata"/>
    <property type="match status" value="1"/>
</dbReference>
<dbReference type="GO" id="GO:0006281">
    <property type="term" value="P:DNA repair"/>
    <property type="evidence" value="ECO:0007669"/>
    <property type="project" value="TreeGrafter"/>
</dbReference>
<dbReference type="InterPro" id="IPR006439">
    <property type="entry name" value="HAD-SF_hydro_IA"/>
</dbReference>
<keyword evidence="2" id="KW-1185">Reference proteome</keyword>
<dbReference type="InterPro" id="IPR050155">
    <property type="entry name" value="HAD-like_hydrolase_sf"/>
</dbReference>
<dbReference type="InterPro" id="IPR023214">
    <property type="entry name" value="HAD_sf"/>
</dbReference>
<dbReference type="GO" id="GO:0005829">
    <property type="term" value="C:cytosol"/>
    <property type="evidence" value="ECO:0007669"/>
    <property type="project" value="TreeGrafter"/>
</dbReference>
<dbReference type="PANTHER" id="PTHR43434:SF1">
    <property type="entry name" value="PHOSPHOGLYCOLATE PHOSPHATASE"/>
    <property type="match status" value="1"/>
</dbReference>
<dbReference type="PANTHER" id="PTHR43434">
    <property type="entry name" value="PHOSPHOGLYCOLATE PHOSPHATASE"/>
    <property type="match status" value="1"/>
</dbReference>
<proteinExistence type="predicted"/>
<dbReference type="AlphaFoldDB" id="A0A0K8PBC3"/>
<dbReference type="Gene3D" id="1.10.150.240">
    <property type="entry name" value="Putative phosphatase, domain 2"/>
    <property type="match status" value="1"/>
</dbReference>
<reference evidence="1" key="1">
    <citation type="journal article" date="2015" name="Genome Announc.">
        <title>Draft Genome Sequence of Anaerolineae Strain TC1, a Novel Isolate from a Methanogenic Wastewater Treatment System.</title>
        <authorList>
            <person name="Matsuura N."/>
            <person name="Tourlousse D.M."/>
            <person name="Sun L."/>
            <person name="Toyonaga M."/>
            <person name="Kuroda K."/>
            <person name="Ohashi A."/>
            <person name="Cruz R."/>
            <person name="Yamaguchi T."/>
            <person name="Sekiguchi Y."/>
        </authorList>
    </citation>
    <scope>NUCLEOTIDE SEQUENCE [LARGE SCALE GENOMIC DNA]</scope>
    <source>
        <strain evidence="1">TC1</strain>
    </source>
</reference>
<dbReference type="SFLD" id="SFLDS00003">
    <property type="entry name" value="Haloacid_Dehalogenase"/>
    <property type="match status" value="1"/>
</dbReference>
<dbReference type="SUPFAM" id="SSF56784">
    <property type="entry name" value="HAD-like"/>
    <property type="match status" value="1"/>
</dbReference>
<name>A0A0K8PBC3_9CHLR</name>
<dbReference type="InterPro" id="IPR041492">
    <property type="entry name" value="HAD_2"/>
</dbReference>
<dbReference type="OrthoDB" id="9792518at2"/>
<dbReference type="RefSeq" id="WP_062278792.1">
    <property type="nucleotide sequence ID" value="NZ_DF968180.1"/>
</dbReference>
<dbReference type="Gene3D" id="3.40.50.1000">
    <property type="entry name" value="HAD superfamily/HAD-like"/>
    <property type="match status" value="1"/>
</dbReference>
<sequence length="214" mass="24390">MNLFAVLFDFDGTLFFGTTDINYYVINKALTEMGLPSITREIANSTVGDKLIDVSKKLLHTENEAAARDFMRRLICYTPEAIETIAVIEPDCIHMLETLNRHAPLAICSNAEKEYLDLLLKKFNLEQYFQFIWHRKNGFDKKMAVLELKSILKAEKTIMVGDRAEDISAGKANQCITVAIQNDFGARDALGADFNVRNHLEMESIIMQILHEKR</sequence>
<gene>
    <name evidence="1" type="ORF">ATC1_12480</name>
</gene>
<dbReference type="GO" id="GO:0008967">
    <property type="term" value="F:phosphoglycolate phosphatase activity"/>
    <property type="evidence" value="ECO:0007669"/>
    <property type="project" value="TreeGrafter"/>
</dbReference>
<organism evidence="1">
    <name type="scientific">Flexilinea flocculi</name>
    <dbReference type="NCBI Taxonomy" id="1678840"/>
    <lineage>
        <taxon>Bacteria</taxon>
        <taxon>Bacillati</taxon>
        <taxon>Chloroflexota</taxon>
        <taxon>Anaerolineae</taxon>
        <taxon>Anaerolineales</taxon>
        <taxon>Anaerolineaceae</taxon>
        <taxon>Flexilinea</taxon>
    </lineage>
</organism>
<protein>
    <submittedName>
        <fullName evidence="1">Haloacid dehalogenase superfamily, subfamily IA, variant 1</fullName>
    </submittedName>
</protein>
<dbReference type="NCBIfam" id="TIGR01549">
    <property type="entry name" value="HAD-SF-IA-v1"/>
    <property type="match status" value="1"/>
</dbReference>
<accession>A0A0K8PBC3</accession>
<dbReference type="Pfam" id="PF13419">
    <property type="entry name" value="HAD_2"/>
    <property type="match status" value="1"/>
</dbReference>
<dbReference type="InterPro" id="IPR036412">
    <property type="entry name" value="HAD-like_sf"/>
</dbReference>
<dbReference type="Proteomes" id="UP000053370">
    <property type="component" value="Unassembled WGS sequence"/>
</dbReference>
<evidence type="ECO:0000313" key="1">
    <source>
        <dbReference type="EMBL" id="GAP39941.1"/>
    </source>
</evidence>
<dbReference type="STRING" id="1678840.ATC1_12480"/>
<dbReference type="InterPro" id="IPR023198">
    <property type="entry name" value="PGP-like_dom2"/>
</dbReference>
<evidence type="ECO:0000313" key="2">
    <source>
        <dbReference type="Proteomes" id="UP000053370"/>
    </source>
</evidence>